<dbReference type="EMBL" id="CP097320">
    <property type="protein sequence ID" value="UQX10752.1"/>
    <property type="molecule type" value="Genomic_DNA"/>
</dbReference>
<gene>
    <name evidence="1" type="ORF">M5I08_22710</name>
</gene>
<evidence type="ECO:0000313" key="1">
    <source>
        <dbReference type="EMBL" id="UQX10752.1"/>
    </source>
</evidence>
<evidence type="ECO:0000313" key="2">
    <source>
        <dbReference type="Proteomes" id="UP001056610"/>
    </source>
</evidence>
<name>A0ABY4QI96_9MYCO</name>
<dbReference type="RefSeq" id="WP_219065964.1">
    <property type="nucleotide sequence ID" value="NZ_CAJUXY010000004.1"/>
</dbReference>
<keyword evidence="2" id="KW-1185">Reference proteome</keyword>
<sequence length="69" mass="7326">MKDESDGRKQTIAEKLVSAGGEAIVYDTGRPLPNPVTGPRGMPCLRSDDTLVIITMFGHAVNALTDLQG</sequence>
<protein>
    <submittedName>
        <fullName evidence="1">Uncharacterized protein</fullName>
    </submittedName>
</protein>
<proteinExistence type="predicted"/>
<organism evidence="1 2">
    <name type="scientific">Candidatus Mycobacterium methanotrophicum</name>
    <dbReference type="NCBI Taxonomy" id="2943498"/>
    <lineage>
        <taxon>Bacteria</taxon>
        <taxon>Bacillati</taxon>
        <taxon>Actinomycetota</taxon>
        <taxon>Actinomycetes</taxon>
        <taxon>Mycobacteriales</taxon>
        <taxon>Mycobacteriaceae</taxon>
        <taxon>Mycobacterium</taxon>
    </lineage>
</organism>
<accession>A0ABY4QI96</accession>
<dbReference type="Proteomes" id="UP001056610">
    <property type="component" value="Chromosome"/>
</dbReference>
<reference evidence="1" key="1">
    <citation type="submission" date="2022-05" db="EMBL/GenBank/DDBJ databases">
        <title>A methanotrophic Mycobacterium dominates a cave microbial ecosystem.</title>
        <authorList>
            <person name="Van Spanning R.J.M."/>
            <person name="Guan Q."/>
            <person name="Melkonian C."/>
            <person name="Gallant J."/>
            <person name="Polerecky L."/>
            <person name="Flot J.-F."/>
            <person name="Brandt B.W."/>
            <person name="Braster M."/>
            <person name="Iturbe Espinoza P."/>
            <person name="Aerts J."/>
            <person name="Meima-Franke M."/>
            <person name="Piersma S.R."/>
            <person name="Bunduc C."/>
            <person name="Ummels R."/>
            <person name="Pain A."/>
            <person name="Fleming E.J."/>
            <person name="van der Wel N."/>
            <person name="Gherman V.D."/>
            <person name="Sarbu S.M."/>
            <person name="Bodelier P.L.E."/>
            <person name="Bitter W."/>
        </authorList>
    </citation>
    <scope>NUCLEOTIDE SEQUENCE</scope>
    <source>
        <strain evidence="1">Sulfur Cave</strain>
    </source>
</reference>